<dbReference type="RefSeq" id="WP_190462492.1">
    <property type="nucleotide sequence ID" value="NZ_JACJPW010000007.1"/>
</dbReference>
<dbReference type="SUPFAM" id="SSF53300">
    <property type="entry name" value="vWA-like"/>
    <property type="match status" value="1"/>
</dbReference>
<sequence>MSKATADLSNPLIRGLACAALNPGLRSILVFDATIATLQFAAQNLTWMLKQVTGCQVVPVQLGVVETEEDLWGGLALQQGDAKGSFEWQQGLLAGGREQKLRLVIIPDLTRLSLPAARACVALMGSEVAYLERHGHRDSWQPNLCWLAGCSRSEIGLVSPHLLDRFALRLAGQDLATSDRVEAIQKWLEESNNQDKEEDTLLPEWVGTLQQAGLFHPEVTLEAQKRILDYISPTDGYSVRRELGLLRLAQANAQLAEADQVTAQQVDRAAQMIGLTLINPHLDVGSRKPEQPIQPELTPDPDSSIRKTGTEDQVLMKERTPALVQEPVYASDSTETLPSQPIQMDGAIANPYPEDTTTVQREAASLRLPMRRFKNAVLGRGAIVGVEPATTPQDLAIVSTLLEAAKYQQIRGSALLERQGFPKGLVESEGKVSLNREPFSCKDVSRSLIIQPTDLRRYRRAVVPEQMLMLVMDYTCLRECQWQAALLPYLQWAYVERASLCLIQVGAASAAQELQAEKIVAQNVLVPRISNGLEVGGGQATPLAHGLDLALQTLRHALQHGRSAVRQAVLVVVSDGRGNVPLKASQMNQKPEKLVNRQGIEDALQVAQQIGSLKQVEAVVLNPQPKYYADLPVKLAQALGAKIAVIPSLRDWEVDG</sequence>
<dbReference type="Gene3D" id="3.40.50.300">
    <property type="entry name" value="P-loop containing nucleotide triphosphate hydrolases"/>
    <property type="match status" value="1"/>
</dbReference>
<organism evidence="2 3">
    <name type="scientific">Aerosakkonema funiforme FACHB-1375</name>
    <dbReference type="NCBI Taxonomy" id="2949571"/>
    <lineage>
        <taxon>Bacteria</taxon>
        <taxon>Bacillati</taxon>
        <taxon>Cyanobacteriota</taxon>
        <taxon>Cyanophyceae</taxon>
        <taxon>Oscillatoriophycideae</taxon>
        <taxon>Aerosakkonematales</taxon>
        <taxon>Aerosakkonemataceae</taxon>
        <taxon>Aerosakkonema</taxon>
    </lineage>
</organism>
<feature type="region of interest" description="Disordered" evidence="1">
    <location>
        <begin position="283"/>
        <end position="307"/>
    </location>
</feature>
<name>A0A926ZGZ8_9CYAN</name>
<reference evidence="2" key="1">
    <citation type="journal article" date="2015" name="ISME J.">
        <title>Draft Genome Sequence of Streptomyces incarnatus NRRL8089, which Produces the Nucleoside Antibiotic Sinefungin.</title>
        <authorList>
            <person name="Oshima K."/>
            <person name="Hattori M."/>
            <person name="Shimizu H."/>
            <person name="Fukuda K."/>
            <person name="Nemoto M."/>
            <person name="Inagaki K."/>
            <person name="Tamura T."/>
        </authorList>
    </citation>
    <scope>NUCLEOTIDE SEQUENCE</scope>
    <source>
        <strain evidence="2">FACHB-1375</strain>
    </source>
</reference>
<evidence type="ECO:0008006" key="4">
    <source>
        <dbReference type="Google" id="ProtNLM"/>
    </source>
</evidence>
<dbReference type="SUPFAM" id="SSF52540">
    <property type="entry name" value="P-loop containing nucleoside triphosphate hydrolases"/>
    <property type="match status" value="1"/>
</dbReference>
<dbReference type="PANTHER" id="PTHR43473:SF2">
    <property type="entry name" value="MAGNESIUM-CHELATASE SUBUNIT CHLD, CHLOROPLASTIC"/>
    <property type="match status" value="1"/>
</dbReference>
<accession>A0A926ZGZ8</accession>
<evidence type="ECO:0000256" key="1">
    <source>
        <dbReference type="SAM" id="MobiDB-lite"/>
    </source>
</evidence>
<comment type="caution">
    <text evidence="2">The sequence shown here is derived from an EMBL/GenBank/DDBJ whole genome shotgun (WGS) entry which is preliminary data.</text>
</comment>
<dbReference type="InterPro" id="IPR027417">
    <property type="entry name" value="P-loop_NTPase"/>
</dbReference>
<evidence type="ECO:0000313" key="2">
    <source>
        <dbReference type="EMBL" id="MBD2180366.1"/>
    </source>
</evidence>
<reference evidence="2" key="2">
    <citation type="submission" date="2020-08" db="EMBL/GenBank/DDBJ databases">
        <authorList>
            <person name="Chen M."/>
            <person name="Teng W."/>
            <person name="Zhao L."/>
            <person name="Hu C."/>
            <person name="Zhou Y."/>
            <person name="Han B."/>
            <person name="Song L."/>
            <person name="Shu W."/>
        </authorList>
    </citation>
    <scope>NUCLEOTIDE SEQUENCE</scope>
    <source>
        <strain evidence="2">FACHB-1375</strain>
    </source>
</reference>
<dbReference type="AlphaFoldDB" id="A0A926ZGZ8"/>
<keyword evidence="3" id="KW-1185">Reference proteome</keyword>
<gene>
    <name evidence="2" type="ORF">H6G03_04450</name>
</gene>
<dbReference type="InterPro" id="IPR036465">
    <property type="entry name" value="vWFA_dom_sf"/>
</dbReference>
<protein>
    <recommendedName>
        <fullName evidence="4">Magnesium chelatase</fullName>
    </recommendedName>
</protein>
<proteinExistence type="predicted"/>
<dbReference type="PANTHER" id="PTHR43473">
    <property type="entry name" value="MAGNESIUM-CHELATASE SUBUNIT CHLD, CHLOROPLASTIC"/>
    <property type="match status" value="1"/>
</dbReference>
<dbReference type="Proteomes" id="UP000641646">
    <property type="component" value="Unassembled WGS sequence"/>
</dbReference>
<dbReference type="EMBL" id="JACJPW010000007">
    <property type="protein sequence ID" value="MBD2180366.1"/>
    <property type="molecule type" value="Genomic_DNA"/>
</dbReference>
<evidence type="ECO:0000313" key="3">
    <source>
        <dbReference type="Proteomes" id="UP000641646"/>
    </source>
</evidence>